<proteinExistence type="predicted"/>
<dbReference type="Pfam" id="PF00583">
    <property type="entry name" value="Acetyltransf_1"/>
    <property type="match status" value="1"/>
</dbReference>
<dbReference type="HOGENOM" id="CLU_060131_6_4_1"/>
<organism evidence="2 3">
    <name type="scientific">Pseudocercospora fijiensis (strain CIRAD86)</name>
    <name type="common">Black leaf streak disease fungus</name>
    <name type="synonym">Mycosphaerella fijiensis</name>
    <dbReference type="NCBI Taxonomy" id="383855"/>
    <lineage>
        <taxon>Eukaryota</taxon>
        <taxon>Fungi</taxon>
        <taxon>Dikarya</taxon>
        <taxon>Ascomycota</taxon>
        <taxon>Pezizomycotina</taxon>
        <taxon>Dothideomycetes</taxon>
        <taxon>Dothideomycetidae</taxon>
        <taxon>Mycosphaerellales</taxon>
        <taxon>Mycosphaerellaceae</taxon>
        <taxon>Pseudocercospora</taxon>
    </lineage>
</organism>
<dbReference type="PANTHER" id="PTHR42791">
    <property type="entry name" value="GNAT FAMILY ACETYLTRANSFERASE"/>
    <property type="match status" value="1"/>
</dbReference>
<dbReference type="VEuPathDB" id="FungiDB:MYCFIDRAFT_29868"/>
<dbReference type="GeneID" id="19338721"/>
<dbReference type="PROSITE" id="PS51186">
    <property type="entry name" value="GNAT"/>
    <property type="match status" value="1"/>
</dbReference>
<dbReference type="eggNOG" id="ENOG502SXX0">
    <property type="taxonomic scope" value="Eukaryota"/>
</dbReference>
<evidence type="ECO:0000313" key="2">
    <source>
        <dbReference type="EMBL" id="EME87105.1"/>
    </source>
</evidence>
<keyword evidence="3" id="KW-1185">Reference proteome</keyword>
<dbReference type="RefSeq" id="XP_007922358.1">
    <property type="nucleotide sequence ID" value="XM_007924167.1"/>
</dbReference>
<accession>M2ZB71</accession>
<dbReference type="OrthoDB" id="2115692at2759"/>
<protein>
    <recommendedName>
        <fullName evidence="1">N-acetyltransferase domain-containing protein</fullName>
    </recommendedName>
</protein>
<dbReference type="InterPro" id="IPR016181">
    <property type="entry name" value="Acyl_CoA_acyltransferase"/>
</dbReference>
<dbReference type="Proteomes" id="UP000016932">
    <property type="component" value="Unassembled WGS sequence"/>
</dbReference>
<feature type="domain" description="N-acetyltransferase" evidence="1">
    <location>
        <begin position="18"/>
        <end position="210"/>
    </location>
</feature>
<dbReference type="Gene3D" id="3.40.630.30">
    <property type="match status" value="1"/>
</dbReference>
<dbReference type="AlphaFoldDB" id="M2ZB71"/>
<gene>
    <name evidence="2" type="ORF">MYCFIDRAFT_29868</name>
</gene>
<dbReference type="InterPro" id="IPR052523">
    <property type="entry name" value="Trichothecene_AcTrans"/>
</dbReference>
<dbReference type="InterPro" id="IPR000182">
    <property type="entry name" value="GNAT_dom"/>
</dbReference>
<dbReference type="EMBL" id="KB446556">
    <property type="protein sequence ID" value="EME87105.1"/>
    <property type="molecule type" value="Genomic_DNA"/>
</dbReference>
<dbReference type="CDD" id="cd04301">
    <property type="entry name" value="NAT_SF"/>
    <property type="match status" value="1"/>
</dbReference>
<dbReference type="PANTHER" id="PTHR42791:SF2">
    <property type="entry name" value="N-ACETYLTRANSFERASE DOMAIN-CONTAINING PROTEIN"/>
    <property type="match status" value="1"/>
</dbReference>
<dbReference type="GO" id="GO:0016747">
    <property type="term" value="F:acyltransferase activity, transferring groups other than amino-acyl groups"/>
    <property type="evidence" value="ECO:0007669"/>
    <property type="project" value="InterPro"/>
</dbReference>
<dbReference type="SUPFAM" id="SSF55729">
    <property type="entry name" value="Acyl-CoA N-acyltransferases (Nat)"/>
    <property type="match status" value="1"/>
</dbReference>
<dbReference type="KEGG" id="pfj:MYCFIDRAFT_29868"/>
<reference evidence="2 3" key="1">
    <citation type="journal article" date="2012" name="PLoS Pathog.">
        <title>Diverse lifestyles and strategies of plant pathogenesis encoded in the genomes of eighteen Dothideomycetes fungi.</title>
        <authorList>
            <person name="Ohm R.A."/>
            <person name="Feau N."/>
            <person name="Henrissat B."/>
            <person name="Schoch C.L."/>
            <person name="Horwitz B.A."/>
            <person name="Barry K.W."/>
            <person name="Condon B.J."/>
            <person name="Copeland A.C."/>
            <person name="Dhillon B."/>
            <person name="Glaser F."/>
            <person name="Hesse C.N."/>
            <person name="Kosti I."/>
            <person name="LaButti K."/>
            <person name="Lindquist E.A."/>
            <person name="Lucas S."/>
            <person name="Salamov A.A."/>
            <person name="Bradshaw R.E."/>
            <person name="Ciuffetti L."/>
            <person name="Hamelin R.C."/>
            <person name="Kema G.H.J."/>
            <person name="Lawrence C."/>
            <person name="Scott J.A."/>
            <person name="Spatafora J.W."/>
            <person name="Turgeon B.G."/>
            <person name="de Wit P.J.G.M."/>
            <person name="Zhong S."/>
            <person name="Goodwin S.B."/>
            <person name="Grigoriev I.V."/>
        </authorList>
    </citation>
    <scope>NUCLEOTIDE SEQUENCE [LARGE SCALE GENOMIC DNA]</scope>
    <source>
        <strain evidence="2 3">CIRAD86</strain>
    </source>
</reference>
<name>M2ZB71_PSEFD</name>
<evidence type="ECO:0000259" key="1">
    <source>
        <dbReference type="PROSITE" id="PS51186"/>
    </source>
</evidence>
<evidence type="ECO:0000313" key="3">
    <source>
        <dbReference type="Proteomes" id="UP000016932"/>
    </source>
</evidence>
<sequence>MSSTTPKDNFKILEATPTHIPSCTTILPRSFHSQNAFVRKCFPDTPLVRTWWTKIFLEEIASDNCHVFIAVDGNDTPSTKVLGILCMRLLDADDDSAGFYSLYPFTPDHDAEMFRPAMDAMVEGRRKVFFGTGKRHWLIELLGVDEGYQGMGVGRRLMEKGFEIADFRGEDVFVEANAGAVGMYIKMGFESQGSVVMPGEMRYEEFMLVRRRKGGM</sequence>